<name>W2RTP5_CYPE1</name>
<sequence length="186" mass="20599">MAAPSHITLQSLSGTYKLNKRLSDDFAQVLALQGVSALVRTAASAASIHLSITQPDQQHIRMAQSVTAGHIPGTTEEYVLDWNWREGQDGFFGRVEGRSRWIGVGEVGGTGVLAGGEGLKEGPWLRGDSEGRVIQAEGRKEGEWEARHLWGFEEVGGERRHTRRVYVRNAQGEEWRGVMVYDWVGE</sequence>
<proteinExistence type="predicted"/>
<keyword evidence="2" id="KW-1185">Reference proteome</keyword>
<dbReference type="InterPro" id="IPR053037">
    <property type="entry name" value="Pericyclase_pydY-like"/>
</dbReference>
<dbReference type="PANTHER" id="PTHR38115:SF1">
    <property type="entry name" value="LIPOCALIN-LIKE DOMAIN-CONTAINING PROTEIN"/>
    <property type="match status" value="1"/>
</dbReference>
<dbReference type="AlphaFoldDB" id="W2RTP5"/>
<dbReference type="HOGENOM" id="CLU_088979_2_0_1"/>
<organism evidence="1 2">
    <name type="scientific">Cyphellophora europaea (strain CBS 101466)</name>
    <name type="common">Phialophora europaea</name>
    <dbReference type="NCBI Taxonomy" id="1220924"/>
    <lineage>
        <taxon>Eukaryota</taxon>
        <taxon>Fungi</taxon>
        <taxon>Dikarya</taxon>
        <taxon>Ascomycota</taxon>
        <taxon>Pezizomycotina</taxon>
        <taxon>Eurotiomycetes</taxon>
        <taxon>Chaetothyriomycetidae</taxon>
        <taxon>Chaetothyriales</taxon>
        <taxon>Cyphellophoraceae</taxon>
        <taxon>Cyphellophora</taxon>
    </lineage>
</organism>
<evidence type="ECO:0000313" key="2">
    <source>
        <dbReference type="Proteomes" id="UP000030752"/>
    </source>
</evidence>
<dbReference type="RefSeq" id="XP_008717908.1">
    <property type="nucleotide sequence ID" value="XM_008719686.1"/>
</dbReference>
<evidence type="ECO:0000313" key="1">
    <source>
        <dbReference type="EMBL" id="ETN39123.1"/>
    </source>
</evidence>
<gene>
    <name evidence="1" type="ORF">HMPREF1541_05346</name>
</gene>
<dbReference type="PANTHER" id="PTHR38115">
    <property type="entry name" value="LIPOCALIN-LIKE DOMAIN-CONTAINING PROTEIN"/>
    <property type="match status" value="1"/>
</dbReference>
<dbReference type="Proteomes" id="UP000030752">
    <property type="component" value="Unassembled WGS sequence"/>
</dbReference>
<dbReference type="eggNOG" id="ENOG502R87D">
    <property type="taxonomic scope" value="Eukaryota"/>
</dbReference>
<dbReference type="EMBL" id="KB822721">
    <property type="protein sequence ID" value="ETN39123.1"/>
    <property type="molecule type" value="Genomic_DNA"/>
</dbReference>
<protein>
    <submittedName>
        <fullName evidence="1">Uncharacterized protein</fullName>
    </submittedName>
</protein>
<dbReference type="VEuPathDB" id="FungiDB:HMPREF1541_05346"/>
<dbReference type="OrthoDB" id="4158975at2759"/>
<dbReference type="GeneID" id="19972685"/>
<reference evidence="1 2" key="1">
    <citation type="submission" date="2013-03" db="EMBL/GenBank/DDBJ databases">
        <title>The Genome Sequence of Phialophora europaea CBS 101466.</title>
        <authorList>
            <consortium name="The Broad Institute Genomics Platform"/>
            <person name="Cuomo C."/>
            <person name="de Hoog S."/>
            <person name="Gorbushina A."/>
            <person name="Walker B."/>
            <person name="Young S.K."/>
            <person name="Zeng Q."/>
            <person name="Gargeya S."/>
            <person name="Fitzgerald M."/>
            <person name="Haas B."/>
            <person name="Abouelleil A."/>
            <person name="Allen A.W."/>
            <person name="Alvarado L."/>
            <person name="Arachchi H.M."/>
            <person name="Berlin A.M."/>
            <person name="Chapman S.B."/>
            <person name="Gainer-Dewar J."/>
            <person name="Goldberg J."/>
            <person name="Griggs A."/>
            <person name="Gujja S."/>
            <person name="Hansen M."/>
            <person name="Howarth C."/>
            <person name="Imamovic A."/>
            <person name="Ireland A."/>
            <person name="Larimer J."/>
            <person name="McCowan C."/>
            <person name="Murphy C."/>
            <person name="Pearson M."/>
            <person name="Poon T.W."/>
            <person name="Priest M."/>
            <person name="Roberts A."/>
            <person name="Saif S."/>
            <person name="Shea T."/>
            <person name="Sisk P."/>
            <person name="Sykes S."/>
            <person name="Wortman J."/>
            <person name="Nusbaum C."/>
            <person name="Birren B."/>
        </authorList>
    </citation>
    <scope>NUCLEOTIDE SEQUENCE [LARGE SCALE GENOMIC DNA]</scope>
    <source>
        <strain evidence="1 2">CBS 101466</strain>
    </source>
</reference>
<accession>W2RTP5</accession>
<dbReference type="InParanoid" id="W2RTP5"/>